<dbReference type="Gene3D" id="3.10.620.30">
    <property type="match status" value="1"/>
</dbReference>
<gene>
    <name evidence="2" type="ORF">HORIV_48640</name>
</gene>
<dbReference type="PANTHER" id="PTHR33490:SF1">
    <property type="entry name" value="SLL1233 PROTEIN"/>
    <property type="match status" value="1"/>
</dbReference>
<protein>
    <recommendedName>
        <fullName evidence="1">Transglutaminase-like domain-containing protein</fullName>
    </recommendedName>
</protein>
<dbReference type="Pfam" id="PF09899">
    <property type="entry name" value="DUF2126"/>
    <property type="match status" value="1"/>
</dbReference>
<name>A0ABN5X0Q5_9GAMM</name>
<proteinExistence type="predicted"/>
<accession>A0ABN5X0Q5</accession>
<evidence type="ECO:0000259" key="1">
    <source>
        <dbReference type="SMART" id="SM00460"/>
    </source>
</evidence>
<dbReference type="InterPro" id="IPR002931">
    <property type="entry name" value="Transglutaminase-like"/>
</dbReference>
<dbReference type="Proteomes" id="UP000289555">
    <property type="component" value="Chromosome"/>
</dbReference>
<dbReference type="InterPro" id="IPR038765">
    <property type="entry name" value="Papain-like_cys_pep_sf"/>
</dbReference>
<feature type="domain" description="Transglutaminase-like" evidence="1">
    <location>
        <begin position="1"/>
        <end position="69"/>
    </location>
</feature>
<dbReference type="Pfam" id="PF01841">
    <property type="entry name" value="Transglut_core"/>
    <property type="match status" value="1"/>
</dbReference>
<evidence type="ECO:0000313" key="3">
    <source>
        <dbReference type="Proteomes" id="UP000289555"/>
    </source>
</evidence>
<reference evidence="3" key="1">
    <citation type="journal article" date="2019" name="Microbiol. Resour. Announc.">
        <title>Complete Genome Sequence of Halomonas olivaria, a Moderately Halophilic Bacterium Isolated from Olive Processing Effluents, Obtained by Nanopore Sequencing.</title>
        <authorList>
            <person name="Nagata S."/>
            <person name="Ii K.M."/>
            <person name="Tsukimi T."/>
            <person name="Miura M.C."/>
            <person name="Galipon J."/>
            <person name="Arakawa K."/>
        </authorList>
    </citation>
    <scope>NUCLEOTIDE SEQUENCE [LARGE SCALE GENOMIC DNA]</scope>
    <source>
        <strain evidence="3">TYRC17</strain>
    </source>
</reference>
<dbReference type="PANTHER" id="PTHR33490">
    <property type="entry name" value="BLR5614 PROTEIN-RELATED"/>
    <property type="match status" value="1"/>
</dbReference>
<sequence>MPRQRLAAGTIFRHLGLAARFVSGYLIQLKPDVKALDGPSGSEVDFTDLHAWTEVFLPGAGWVGLDPTSGLFAGEGHIPLAATPTTGSAAAITGFSDKCEVTFDVTMEVERIHEDPRVTKPYSDEQWQRICALGDEVDAELLHEDVRLTMGANPPLCLLTIWRARSGIPKPWANISASALRRC</sequence>
<keyword evidence="3" id="KW-1185">Reference proteome</keyword>
<dbReference type="SUPFAM" id="SSF54001">
    <property type="entry name" value="Cysteine proteinases"/>
    <property type="match status" value="1"/>
</dbReference>
<organism evidence="2 3">
    <name type="scientific">Vreelandella olivaria</name>
    <dbReference type="NCBI Taxonomy" id="390919"/>
    <lineage>
        <taxon>Bacteria</taxon>
        <taxon>Pseudomonadati</taxon>
        <taxon>Pseudomonadota</taxon>
        <taxon>Gammaproteobacteria</taxon>
        <taxon>Oceanospirillales</taxon>
        <taxon>Halomonadaceae</taxon>
        <taxon>Vreelandella</taxon>
    </lineage>
</organism>
<dbReference type="InterPro" id="IPR018667">
    <property type="entry name" value="DUF2126"/>
</dbReference>
<evidence type="ECO:0000313" key="2">
    <source>
        <dbReference type="EMBL" id="BBI52443.1"/>
    </source>
</evidence>
<dbReference type="SMART" id="SM00460">
    <property type="entry name" value="TGc"/>
    <property type="match status" value="1"/>
</dbReference>
<dbReference type="EMBL" id="AP019416">
    <property type="protein sequence ID" value="BBI52443.1"/>
    <property type="molecule type" value="Genomic_DNA"/>
</dbReference>